<dbReference type="InterPro" id="IPR009420">
    <property type="entry name" value="FlhE"/>
</dbReference>
<gene>
    <name evidence="1" type="ORF">GGQ88_004135</name>
</gene>
<sequence>MGSRQANPLIPLNLVSDQALSSQAAFAASGTYTKTGAGPNIYVAGTENSSFHSPPGGISTSATITSVSWSAGSYSNGWTTQNRRLCYTPPGATTYTTCKDISSLASGTTSDFNGLAARGSFRIIYILTGGTYPTTAGFTNSVTVNYNY</sequence>
<keyword evidence="2" id="KW-1185">Reference proteome</keyword>
<dbReference type="EMBL" id="JACICY010000026">
    <property type="protein sequence ID" value="MBB3862832.1"/>
    <property type="molecule type" value="Genomic_DNA"/>
</dbReference>
<reference evidence="1 2" key="1">
    <citation type="submission" date="2020-08" db="EMBL/GenBank/DDBJ databases">
        <title>Genomic Encyclopedia of Type Strains, Phase IV (KMG-IV): sequencing the most valuable type-strain genomes for metagenomic binning, comparative biology and taxonomic classification.</title>
        <authorList>
            <person name="Goeker M."/>
        </authorList>
    </citation>
    <scope>NUCLEOTIDE SEQUENCE [LARGE SCALE GENOMIC DNA]</scope>
    <source>
        <strain evidence="1 2">DSM 14552</strain>
    </source>
</reference>
<comment type="caution">
    <text evidence="1">The sequence shown here is derived from an EMBL/GenBank/DDBJ whole genome shotgun (WGS) entry which is preliminary data.</text>
</comment>
<evidence type="ECO:0000313" key="1">
    <source>
        <dbReference type="EMBL" id="MBB3862832.1"/>
    </source>
</evidence>
<dbReference type="Pfam" id="PF06366">
    <property type="entry name" value="FlhE"/>
    <property type="match status" value="1"/>
</dbReference>
<evidence type="ECO:0000313" key="2">
    <source>
        <dbReference type="Proteomes" id="UP000562395"/>
    </source>
</evidence>
<evidence type="ECO:0008006" key="3">
    <source>
        <dbReference type="Google" id="ProtNLM"/>
    </source>
</evidence>
<dbReference type="Proteomes" id="UP000562395">
    <property type="component" value="Unassembled WGS sequence"/>
</dbReference>
<dbReference type="RefSeq" id="WP_183615244.1">
    <property type="nucleotide sequence ID" value="NZ_JACICY010000026.1"/>
</dbReference>
<dbReference type="AlphaFoldDB" id="A0A7W6EXX1"/>
<protein>
    <recommendedName>
        <fullName evidence="3">Spore coat protein U domain-containing protein</fullName>
    </recommendedName>
</protein>
<accession>A0A7W6EXX1</accession>
<name>A0A7W6EXX1_9SPHN</name>
<proteinExistence type="predicted"/>
<organism evidence="1 2">
    <name type="scientific">Novosphingobium hassiacum</name>
    <dbReference type="NCBI Taxonomy" id="173676"/>
    <lineage>
        <taxon>Bacteria</taxon>
        <taxon>Pseudomonadati</taxon>
        <taxon>Pseudomonadota</taxon>
        <taxon>Alphaproteobacteria</taxon>
        <taxon>Sphingomonadales</taxon>
        <taxon>Sphingomonadaceae</taxon>
        <taxon>Novosphingobium</taxon>
    </lineage>
</organism>